<dbReference type="PANTHER" id="PTHR24403:SF67">
    <property type="entry name" value="FI01116P-RELATED"/>
    <property type="match status" value="1"/>
</dbReference>
<evidence type="ECO:0000256" key="5">
    <source>
        <dbReference type="PROSITE-ProRule" id="PRU00042"/>
    </source>
</evidence>
<feature type="domain" description="C2H2-type" evidence="7">
    <location>
        <begin position="1017"/>
        <end position="1044"/>
    </location>
</feature>
<name>A0A6P7KRN2_BETSP</name>
<keyword evidence="1" id="KW-0479">Metal-binding</keyword>
<dbReference type="GeneID" id="114843127"/>
<evidence type="ECO:0000256" key="3">
    <source>
        <dbReference type="ARBA" id="ARBA00022771"/>
    </source>
</evidence>
<keyword evidence="2" id="KW-0677">Repeat</keyword>
<feature type="domain" description="C2H2-type" evidence="7">
    <location>
        <begin position="898"/>
        <end position="925"/>
    </location>
</feature>
<dbReference type="GO" id="GO:0003676">
    <property type="term" value="F:nucleic acid binding"/>
    <property type="evidence" value="ECO:0007669"/>
    <property type="project" value="InterPro"/>
</dbReference>
<feature type="region of interest" description="Disordered" evidence="6">
    <location>
        <begin position="1"/>
        <end position="58"/>
    </location>
</feature>
<feature type="domain" description="C2H2-type" evidence="7">
    <location>
        <begin position="152"/>
        <end position="180"/>
    </location>
</feature>
<dbReference type="SMART" id="SM00355">
    <property type="entry name" value="ZnF_C2H2"/>
    <property type="match status" value="20"/>
</dbReference>
<gene>
    <name evidence="9" type="primary">znf407</name>
</gene>
<dbReference type="GO" id="GO:0005634">
    <property type="term" value="C:nucleus"/>
    <property type="evidence" value="ECO:0007669"/>
    <property type="project" value="TreeGrafter"/>
</dbReference>
<dbReference type="OrthoDB" id="7788172at2759"/>
<feature type="compositionally biased region" description="Basic and acidic residues" evidence="6">
    <location>
        <begin position="37"/>
        <end position="58"/>
    </location>
</feature>
<feature type="region of interest" description="Disordered" evidence="6">
    <location>
        <begin position="1299"/>
        <end position="1343"/>
    </location>
</feature>
<organism evidence="8 9">
    <name type="scientific">Betta splendens</name>
    <name type="common">Siamese fighting fish</name>
    <dbReference type="NCBI Taxonomy" id="158456"/>
    <lineage>
        <taxon>Eukaryota</taxon>
        <taxon>Metazoa</taxon>
        <taxon>Chordata</taxon>
        <taxon>Craniata</taxon>
        <taxon>Vertebrata</taxon>
        <taxon>Euteleostomi</taxon>
        <taxon>Actinopterygii</taxon>
        <taxon>Neopterygii</taxon>
        <taxon>Teleostei</taxon>
        <taxon>Neoteleostei</taxon>
        <taxon>Acanthomorphata</taxon>
        <taxon>Anabantaria</taxon>
        <taxon>Anabantiformes</taxon>
        <taxon>Anabantoidei</taxon>
        <taxon>Osphronemidae</taxon>
        <taxon>Betta</taxon>
    </lineage>
</organism>
<reference evidence="9" key="1">
    <citation type="submission" date="2025-08" db="UniProtKB">
        <authorList>
            <consortium name="RefSeq"/>
        </authorList>
    </citation>
    <scope>IDENTIFICATION</scope>
</reference>
<evidence type="ECO:0000313" key="9">
    <source>
        <dbReference type="RefSeq" id="XP_028985208.1"/>
    </source>
</evidence>
<dbReference type="FunFam" id="3.30.160.60:FF:001819">
    <property type="entry name" value="zinc finger protein 407"/>
    <property type="match status" value="1"/>
</dbReference>
<feature type="compositionally biased region" description="Polar residues" evidence="6">
    <location>
        <begin position="611"/>
        <end position="629"/>
    </location>
</feature>
<dbReference type="FunFam" id="3.30.160.60:FF:001514">
    <property type="entry name" value="Zinc finger protein 407"/>
    <property type="match status" value="1"/>
</dbReference>
<evidence type="ECO:0000256" key="6">
    <source>
        <dbReference type="SAM" id="MobiDB-lite"/>
    </source>
</evidence>
<feature type="region of interest" description="Disordered" evidence="6">
    <location>
        <begin position="271"/>
        <end position="290"/>
    </location>
</feature>
<dbReference type="Proteomes" id="UP000515150">
    <property type="component" value="Chromosome 16"/>
</dbReference>
<dbReference type="SMART" id="SM00451">
    <property type="entry name" value="ZnF_U1"/>
    <property type="match status" value="5"/>
</dbReference>
<dbReference type="Pfam" id="PF00096">
    <property type="entry name" value="zf-C2H2"/>
    <property type="match status" value="2"/>
</dbReference>
<dbReference type="Pfam" id="PF13894">
    <property type="entry name" value="zf-C2H2_4"/>
    <property type="match status" value="2"/>
</dbReference>
<dbReference type="GO" id="GO:0010468">
    <property type="term" value="P:regulation of gene expression"/>
    <property type="evidence" value="ECO:0007669"/>
    <property type="project" value="TreeGrafter"/>
</dbReference>
<dbReference type="InterPro" id="IPR013087">
    <property type="entry name" value="Znf_C2H2_type"/>
</dbReference>
<feature type="compositionally biased region" description="Basic and acidic residues" evidence="6">
    <location>
        <begin position="447"/>
        <end position="474"/>
    </location>
</feature>
<dbReference type="InterPro" id="IPR003604">
    <property type="entry name" value="Matrin/U1-like-C_Znf_C2H2"/>
</dbReference>
<feature type="compositionally biased region" description="Basic and acidic residues" evidence="6">
    <location>
        <begin position="1324"/>
        <end position="1343"/>
    </location>
</feature>
<sequence>MDKTTISQKKTVKRKVPESETSGKVQPDDVEMEEDIRDSLSRTENLEETDEKHPEAAPEIKDTLCAVCGFSAKGSRSLKIHYAKKHGKNSKNKGKTPEHIADVSPAEIQQDVDMGELELSASDNSGNIKLDQEDCAQERRVSKRTPKPKMIFSCNYCGQEFRDKAPLDVHVQRHHAKDTPYSYDADDNMDYEEETVKPDVTPVKTNTPMQVVPKHLVNRFQLKCAHCDFRVSTASLLESHTRVKHLDQNWYRCKLCNFFSATSEWMDNHLSSDNHKQKQKGREAAESPHEVYVECVSHTSGGDATPTTDRAAADEEGDTLTEGEQETEGVTEAVDAFSEEEDLDLEPPKKKRGRPKQGSTTTCGYCGLVVSNATNLSVHVRRKHSKEYGYSCTLCNYSCVTKGDMDRHCITKKHVRRTQECVNKDTVNNQQEPTITQTQEPNGASETTDKEQGSNDMASDEHSKEEQTSQRKPDTVNSCSHCDFVALSIPSLHLHIRRRHTKEFEYVCLACSYYAVTSREMSRHASTEKHKQKSQKYLEQPGSEGQSALKMKEVIELARASVDADGDPPSPAEESEACPNDIQTVECQITAVGTDLEAGVSGSADEKHSESVTSTGASQPVTDPQQTPADLQPPPQELREEEDKQGDEEINADGMNVNAKSGLSQTDTHLSKAPPFDACIVSMKVLAEQELQESLALEGEAAVICLTGGSPTPIDPLPSSSAYVKKVKPKEGRARDEAKGNSSRIRCEDCGFMADGLSGLSVHVSMKHPSKEKHFHCLVCGKSFFSESNLHQHLNSAAHHRNEQNSVEELPEGGASFKCVKCTDRFETEQDLFVHIKEKHEELLREVNKYVLEDTEQINREREENQGSVCKYCGKVCKSSNSMAFLAHIRTHTGSKPFRCKICNFATAQLGDARNHVKRHLGMREYKCDICGWAFVMKKHLSTHLLGKHGVGQRKERKFECKLCDRSFSEKWALNNHMKLHSGEKPYKCAWPSCHYAFLNLSAMKDHYRTHTGEKSYLCDLCGFAGGTRHALTKHRRQHTGERPFKCKLCNFASTTQSHLSRHKRVHTGEKPYRCPWCDYRSNCAENIRKHILHTGKHEGVKMYNCPKCSHATNSPMEFRNHLKEHHPDIENPDLAYLHAGIVSKSFECRLKGQGATFVEAESVGSPVKGSSEGSGPEEQVQQVIIIQGYGDGDVSIDQALEESAAATLQTLAMAGQVAEVLHITEDGQVIASGREVASAGAHLAGGGTQYVVLESGEAREELRAAAEGGVAVAAAGHGHVVSESSTALDALLSAVSEMGHQEDARGETAAAHEVPGAESGEAESSRARADAGREPRGVPGAAREDMQEVLQLAASQMMKEGLTQVIVNDEGTHYIVTELDNCTLQVEEGVYGGAGDGEVQQVEHQAGEEMVVYLDGAPHNIVLEG</sequence>
<proteinExistence type="predicted"/>
<dbReference type="FunFam" id="3.30.160.60:FF:000969">
    <property type="entry name" value="Zinc finger protein 407"/>
    <property type="match status" value="1"/>
</dbReference>
<evidence type="ECO:0000259" key="7">
    <source>
        <dbReference type="PROSITE" id="PS50157"/>
    </source>
</evidence>
<feature type="compositionally biased region" description="Polar residues" evidence="6">
    <location>
        <begin position="658"/>
        <end position="668"/>
    </location>
</feature>
<dbReference type="GO" id="GO:0008270">
    <property type="term" value="F:zinc ion binding"/>
    <property type="evidence" value="ECO:0007669"/>
    <property type="project" value="UniProtKB-KW"/>
</dbReference>
<keyword evidence="3 5" id="KW-0863">Zinc-finger</keyword>
<dbReference type="PROSITE" id="PS50157">
    <property type="entry name" value="ZINC_FINGER_C2H2_2"/>
    <property type="match status" value="10"/>
</dbReference>
<evidence type="ECO:0000256" key="2">
    <source>
        <dbReference type="ARBA" id="ARBA00022737"/>
    </source>
</evidence>
<feature type="region of interest" description="Disordered" evidence="6">
    <location>
        <begin position="715"/>
        <end position="740"/>
    </location>
</feature>
<feature type="compositionally biased region" description="Basic and acidic residues" evidence="6">
    <location>
        <begin position="729"/>
        <end position="740"/>
    </location>
</feature>
<dbReference type="InterPro" id="IPR050688">
    <property type="entry name" value="Zinc_finger/UBP_domain"/>
</dbReference>
<protein>
    <submittedName>
        <fullName evidence="9">Zinc finger protein 407 isoform X1</fullName>
    </submittedName>
</protein>
<evidence type="ECO:0000256" key="4">
    <source>
        <dbReference type="ARBA" id="ARBA00022833"/>
    </source>
</evidence>
<dbReference type="InParanoid" id="A0A6P7KRN2"/>
<dbReference type="RefSeq" id="XP_028985208.1">
    <property type="nucleotide sequence ID" value="XM_029129375.3"/>
</dbReference>
<feature type="domain" description="C2H2-type" evidence="7">
    <location>
        <begin position="361"/>
        <end position="389"/>
    </location>
</feature>
<keyword evidence="4" id="KW-0862">Zinc</keyword>
<feature type="compositionally biased region" description="Low complexity" evidence="6">
    <location>
        <begin position="428"/>
        <end position="442"/>
    </location>
</feature>
<feature type="domain" description="C2H2-type" evidence="7">
    <location>
        <begin position="1045"/>
        <end position="1072"/>
    </location>
</feature>
<evidence type="ECO:0000256" key="1">
    <source>
        <dbReference type="ARBA" id="ARBA00022723"/>
    </source>
</evidence>
<feature type="region of interest" description="Disordered" evidence="6">
    <location>
        <begin position="297"/>
        <end position="360"/>
    </location>
</feature>
<dbReference type="FunFam" id="3.30.160.60:FF:000448">
    <property type="entry name" value="RE1-silencing transcription factor A"/>
    <property type="match status" value="1"/>
</dbReference>
<dbReference type="KEGG" id="bspl:114843127"/>
<dbReference type="PANTHER" id="PTHR24403">
    <property type="entry name" value="ZINC FINGER PROTEIN"/>
    <property type="match status" value="1"/>
</dbReference>
<evidence type="ECO:0000313" key="8">
    <source>
        <dbReference type="Proteomes" id="UP000515150"/>
    </source>
</evidence>
<dbReference type="FunFam" id="3.30.160.60:FF:001109">
    <property type="entry name" value="Zinc finger protein 407"/>
    <property type="match status" value="1"/>
</dbReference>
<feature type="region of interest" description="Disordered" evidence="6">
    <location>
        <begin position="424"/>
        <end position="476"/>
    </location>
</feature>
<feature type="region of interest" description="Disordered" evidence="6">
    <location>
        <begin position="524"/>
        <end position="547"/>
    </location>
</feature>
<feature type="domain" description="C2H2-type" evidence="7">
    <location>
        <begin position="926"/>
        <end position="949"/>
    </location>
</feature>
<feature type="region of interest" description="Disordered" evidence="6">
    <location>
        <begin position="599"/>
        <end position="669"/>
    </location>
</feature>
<dbReference type="InterPro" id="IPR036236">
    <property type="entry name" value="Znf_C2H2_sf"/>
</dbReference>
<feature type="domain" description="C2H2-type" evidence="7">
    <location>
        <begin position="987"/>
        <end position="1016"/>
    </location>
</feature>
<dbReference type="PROSITE" id="PS00028">
    <property type="entry name" value="ZINC_FINGER_C2H2_1"/>
    <property type="match status" value="9"/>
</dbReference>
<dbReference type="SUPFAM" id="SSF57667">
    <property type="entry name" value="beta-beta-alpha zinc fingers"/>
    <property type="match status" value="5"/>
</dbReference>
<dbReference type="FunFam" id="3.30.160.60:FF:001030">
    <property type="entry name" value="Zinc finger protein 407"/>
    <property type="match status" value="1"/>
</dbReference>
<dbReference type="Gene3D" id="3.30.160.60">
    <property type="entry name" value="Classic Zinc Finger"/>
    <property type="match status" value="12"/>
</dbReference>
<feature type="domain" description="C2H2-type" evidence="7">
    <location>
        <begin position="817"/>
        <end position="840"/>
    </location>
</feature>
<feature type="domain" description="C2H2-type" evidence="7">
    <location>
        <begin position="775"/>
        <end position="805"/>
    </location>
</feature>
<keyword evidence="8" id="KW-1185">Reference proteome</keyword>
<feature type="compositionally biased region" description="Acidic residues" evidence="6">
    <location>
        <begin position="314"/>
        <end position="329"/>
    </location>
</feature>
<accession>A0A6P7KRN2</accession>
<feature type="domain" description="C2H2-type" evidence="7">
    <location>
        <begin position="959"/>
        <end position="986"/>
    </location>
</feature>
<dbReference type="CTD" id="55628"/>